<proteinExistence type="predicted"/>
<dbReference type="SUPFAM" id="SSF144232">
    <property type="entry name" value="HIT/MYND zinc finger-like"/>
    <property type="match status" value="1"/>
</dbReference>
<dbReference type="AlphaFoldDB" id="A0AAD3D8Z8"/>
<dbReference type="PROSITE" id="PS01360">
    <property type="entry name" value="ZF_MYND_1"/>
    <property type="match status" value="1"/>
</dbReference>
<protein>
    <recommendedName>
        <fullName evidence="5">MYND-type domain-containing protein</fullName>
    </recommendedName>
</protein>
<evidence type="ECO:0000256" key="3">
    <source>
        <dbReference type="ARBA" id="ARBA00022833"/>
    </source>
</evidence>
<evidence type="ECO:0000313" key="7">
    <source>
        <dbReference type="Proteomes" id="UP001054902"/>
    </source>
</evidence>
<name>A0AAD3D8Z8_9STRA</name>
<keyword evidence="1" id="KW-0479">Metal-binding</keyword>
<keyword evidence="7" id="KW-1185">Reference proteome</keyword>
<evidence type="ECO:0000259" key="5">
    <source>
        <dbReference type="PROSITE" id="PS50865"/>
    </source>
</evidence>
<feature type="domain" description="MYND-type" evidence="5">
    <location>
        <begin position="117"/>
        <end position="154"/>
    </location>
</feature>
<dbReference type="Proteomes" id="UP001054902">
    <property type="component" value="Unassembled WGS sequence"/>
</dbReference>
<evidence type="ECO:0000256" key="2">
    <source>
        <dbReference type="ARBA" id="ARBA00022771"/>
    </source>
</evidence>
<gene>
    <name evidence="6" type="ORF">CTEN210_16108</name>
</gene>
<dbReference type="EMBL" id="BLLK01000069">
    <property type="protein sequence ID" value="GFH59632.1"/>
    <property type="molecule type" value="Genomic_DNA"/>
</dbReference>
<evidence type="ECO:0000256" key="1">
    <source>
        <dbReference type="ARBA" id="ARBA00022723"/>
    </source>
</evidence>
<evidence type="ECO:0000256" key="4">
    <source>
        <dbReference type="PROSITE-ProRule" id="PRU00134"/>
    </source>
</evidence>
<evidence type="ECO:0000313" key="6">
    <source>
        <dbReference type="EMBL" id="GFH59632.1"/>
    </source>
</evidence>
<dbReference type="InterPro" id="IPR002893">
    <property type="entry name" value="Znf_MYND"/>
</dbReference>
<sequence>MEMLDHISQGKKRELKRNNKLLREFDASPDPNLLVLYHHLRDKEFDCFNAKEYTNQMIAYHQKNIKVVEVVSRKMNGHDYFLVCCRHEIEQNNPLCELAFQVQRQMQGYCMLVKKRCFQCHTDENVKMCSGCQCACFCSTACLKKHWGIHKPFCKLVDPKVITLDKEAFTVDI</sequence>
<keyword evidence="2 4" id="KW-0863">Zinc-finger</keyword>
<keyword evidence="3" id="KW-0862">Zinc</keyword>
<dbReference type="Pfam" id="PF01753">
    <property type="entry name" value="zf-MYND"/>
    <property type="match status" value="1"/>
</dbReference>
<organism evidence="6 7">
    <name type="scientific">Chaetoceros tenuissimus</name>
    <dbReference type="NCBI Taxonomy" id="426638"/>
    <lineage>
        <taxon>Eukaryota</taxon>
        <taxon>Sar</taxon>
        <taxon>Stramenopiles</taxon>
        <taxon>Ochrophyta</taxon>
        <taxon>Bacillariophyta</taxon>
        <taxon>Coscinodiscophyceae</taxon>
        <taxon>Chaetocerotophycidae</taxon>
        <taxon>Chaetocerotales</taxon>
        <taxon>Chaetocerotaceae</taxon>
        <taxon>Chaetoceros</taxon>
    </lineage>
</organism>
<dbReference type="GO" id="GO:0008270">
    <property type="term" value="F:zinc ion binding"/>
    <property type="evidence" value="ECO:0007669"/>
    <property type="project" value="UniProtKB-KW"/>
</dbReference>
<dbReference type="Gene3D" id="6.10.140.2220">
    <property type="match status" value="1"/>
</dbReference>
<comment type="caution">
    <text evidence="6">The sequence shown here is derived from an EMBL/GenBank/DDBJ whole genome shotgun (WGS) entry which is preliminary data.</text>
</comment>
<reference evidence="6 7" key="1">
    <citation type="journal article" date="2021" name="Sci. Rep.">
        <title>The genome of the diatom Chaetoceros tenuissimus carries an ancient integrated fragment of an extant virus.</title>
        <authorList>
            <person name="Hongo Y."/>
            <person name="Kimura K."/>
            <person name="Takaki Y."/>
            <person name="Yoshida Y."/>
            <person name="Baba S."/>
            <person name="Kobayashi G."/>
            <person name="Nagasaki K."/>
            <person name="Hano T."/>
            <person name="Tomaru Y."/>
        </authorList>
    </citation>
    <scope>NUCLEOTIDE SEQUENCE [LARGE SCALE GENOMIC DNA]</scope>
    <source>
        <strain evidence="6 7">NIES-3715</strain>
    </source>
</reference>
<accession>A0AAD3D8Z8</accession>
<dbReference type="PROSITE" id="PS50865">
    <property type="entry name" value="ZF_MYND_2"/>
    <property type="match status" value="1"/>
</dbReference>